<dbReference type="Pfam" id="PF00270">
    <property type="entry name" value="DEAD"/>
    <property type="match status" value="1"/>
</dbReference>
<dbReference type="InterPro" id="IPR040498">
    <property type="entry name" value="PriA_CRR"/>
</dbReference>
<dbReference type="GO" id="GO:0043138">
    <property type="term" value="F:3'-5' DNA helicase activity"/>
    <property type="evidence" value="ECO:0007669"/>
    <property type="project" value="UniProtKB-EC"/>
</dbReference>
<comment type="subunit">
    <text evidence="12">Component of the replication restart primosome.</text>
</comment>
<keyword evidence="9 12" id="KW-0238">DNA-binding</keyword>
<comment type="function">
    <text evidence="12">Initiates the restart of stalled replication forks, which reloads the replicative helicase on sites other than the origin of replication. Recognizes and binds to abandoned replication forks and remodels them to uncover a helicase loading site. Promotes assembly of the primosome at these replication forks.</text>
</comment>
<comment type="catalytic activity">
    <reaction evidence="12">
        <text>Couples ATP hydrolysis with the unwinding of duplex DNA by translocating in the 3'-5' direction.</text>
        <dbReference type="EC" id="5.6.2.4"/>
    </reaction>
</comment>
<dbReference type="SMART" id="SM00490">
    <property type="entry name" value="HELICc"/>
    <property type="match status" value="1"/>
</dbReference>
<feature type="binding site" evidence="12">
    <location>
        <position position="631"/>
    </location>
    <ligand>
        <name>Zn(2+)</name>
        <dbReference type="ChEBI" id="CHEBI:29105"/>
        <label>2</label>
    </ligand>
</feature>
<dbReference type="GO" id="GO:0006302">
    <property type="term" value="P:double-strand break repair"/>
    <property type="evidence" value="ECO:0007669"/>
    <property type="project" value="InterPro"/>
</dbReference>
<dbReference type="InterPro" id="IPR014001">
    <property type="entry name" value="Helicase_ATP-bd"/>
</dbReference>
<dbReference type="PROSITE" id="PS51192">
    <property type="entry name" value="HELICASE_ATP_BIND_1"/>
    <property type="match status" value="1"/>
</dbReference>
<keyword evidence="10 12" id="KW-0413">Isomerase</keyword>
<gene>
    <name evidence="12" type="primary">priA</name>
    <name evidence="15" type="ORF">MiSe_34730</name>
</gene>
<dbReference type="EMBL" id="BLAY01000050">
    <property type="protein sequence ID" value="GET38714.1"/>
    <property type="molecule type" value="Genomic_DNA"/>
</dbReference>
<comment type="caution">
    <text evidence="15">The sequence shown here is derived from an EMBL/GenBank/DDBJ whole genome shotgun (WGS) entry which is preliminary data.</text>
</comment>
<dbReference type="InterPro" id="IPR042115">
    <property type="entry name" value="PriA_3primeBD_sf"/>
</dbReference>
<feature type="binding site" evidence="12">
    <location>
        <position position="644"/>
    </location>
    <ligand>
        <name>Zn(2+)</name>
        <dbReference type="ChEBI" id="CHEBI:29105"/>
        <label>1</label>
    </ligand>
</feature>
<dbReference type="GO" id="GO:0008270">
    <property type="term" value="F:zinc ion binding"/>
    <property type="evidence" value="ECO:0007669"/>
    <property type="project" value="UniProtKB-UniRule"/>
</dbReference>
<dbReference type="FunFam" id="3.40.50.300:FF:000489">
    <property type="entry name" value="Primosome assembly protein PriA"/>
    <property type="match status" value="1"/>
</dbReference>
<dbReference type="AlphaFoldDB" id="A0AAV3XE50"/>
<dbReference type="Pfam" id="PF18319">
    <property type="entry name" value="Zn_ribbon_PriA"/>
    <property type="match status" value="1"/>
</dbReference>
<keyword evidence="3 12" id="KW-0479">Metal-binding</keyword>
<keyword evidence="16" id="KW-1185">Reference proteome</keyword>
<keyword evidence="5 12" id="KW-0378">Hydrolase</keyword>
<evidence type="ECO:0000256" key="7">
    <source>
        <dbReference type="ARBA" id="ARBA00022833"/>
    </source>
</evidence>
<keyword evidence="8 12" id="KW-0067">ATP-binding</keyword>
<dbReference type="Gene3D" id="3.40.1440.60">
    <property type="entry name" value="PriA, 3(prime) DNA-binding domain"/>
    <property type="match status" value="1"/>
</dbReference>
<feature type="binding site" evidence="12">
    <location>
        <position position="647"/>
    </location>
    <ligand>
        <name>Zn(2+)</name>
        <dbReference type="ChEBI" id="CHEBI:29105"/>
        <label>1</label>
    </ligand>
</feature>
<feature type="domain" description="Helicase C-terminal" evidence="14">
    <location>
        <begin position="639"/>
        <end position="796"/>
    </location>
</feature>
<dbReference type="Gene3D" id="3.40.50.300">
    <property type="entry name" value="P-loop containing nucleotide triphosphate hydrolases"/>
    <property type="match status" value="2"/>
</dbReference>
<accession>A0AAV3XE50</accession>
<feature type="binding site" evidence="12">
    <location>
        <position position="609"/>
    </location>
    <ligand>
        <name>Zn(2+)</name>
        <dbReference type="ChEBI" id="CHEBI:29105"/>
        <label>2</label>
    </ligand>
</feature>
<dbReference type="HAMAP" id="MF_00983">
    <property type="entry name" value="PriA"/>
    <property type="match status" value="1"/>
</dbReference>
<feature type="binding site" evidence="12">
    <location>
        <position position="612"/>
    </location>
    <ligand>
        <name>Zn(2+)</name>
        <dbReference type="ChEBI" id="CHEBI:29105"/>
        <label>2</label>
    </ligand>
</feature>
<dbReference type="Proteomes" id="UP001050975">
    <property type="component" value="Unassembled WGS sequence"/>
</dbReference>
<dbReference type="InterPro" id="IPR011545">
    <property type="entry name" value="DEAD/DEAH_box_helicase_dom"/>
</dbReference>
<dbReference type="GO" id="GO:0005524">
    <property type="term" value="F:ATP binding"/>
    <property type="evidence" value="ECO:0007669"/>
    <property type="project" value="UniProtKB-UniRule"/>
</dbReference>
<dbReference type="InterPro" id="IPR041236">
    <property type="entry name" value="PriA_C"/>
</dbReference>
<dbReference type="Pfam" id="PF18074">
    <property type="entry name" value="PriA_C"/>
    <property type="match status" value="1"/>
</dbReference>
<comment type="cofactor">
    <cofactor evidence="12">
        <name>Zn(2+)</name>
        <dbReference type="ChEBI" id="CHEBI:29105"/>
    </cofactor>
    <text evidence="12">Binds 2 zinc ions per subunit.</text>
</comment>
<comment type="similarity">
    <text evidence="12">Belongs to the helicase family. PriA subfamily.</text>
</comment>
<dbReference type="GO" id="GO:1990077">
    <property type="term" value="C:primosome complex"/>
    <property type="evidence" value="ECO:0007669"/>
    <property type="project" value="UniProtKB-UniRule"/>
</dbReference>
<dbReference type="CDD" id="cd18804">
    <property type="entry name" value="SF2_C_priA"/>
    <property type="match status" value="1"/>
</dbReference>
<feature type="binding site" evidence="12">
    <location>
        <position position="634"/>
    </location>
    <ligand>
        <name>Zn(2+)</name>
        <dbReference type="ChEBI" id="CHEBI:29105"/>
        <label>2</label>
    </ligand>
</feature>
<evidence type="ECO:0000256" key="3">
    <source>
        <dbReference type="ARBA" id="ARBA00022723"/>
    </source>
</evidence>
<dbReference type="PROSITE" id="PS51194">
    <property type="entry name" value="HELICASE_CTER"/>
    <property type="match status" value="1"/>
</dbReference>
<dbReference type="GO" id="GO:0006269">
    <property type="term" value="P:DNA replication, synthesis of primer"/>
    <property type="evidence" value="ECO:0007669"/>
    <property type="project" value="UniProtKB-KW"/>
</dbReference>
<keyword evidence="4 12" id="KW-0547">Nucleotide-binding</keyword>
<keyword evidence="1 12" id="KW-0639">Primosome</keyword>
<dbReference type="InterPro" id="IPR027417">
    <property type="entry name" value="P-loop_NTPase"/>
</dbReference>
<dbReference type="InterPro" id="IPR041222">
    <property type="entry name" value="PriA_3primeBD"/>
</dbReference>
<dbReference type="Pfam" id="PF00271">
    <property type="entry name" value="Helicase_C"/>
    <property type="match status" value="1"/>
</dbReference>
<evidence type="ECO:0000259" key="13">
    <source>
        <dbReference type="PROSITE" id="PS51192"/>
    </source>
</evidence>
<dbReference type="GO" id="GO:0016787">
    <property type="term" value="F:hydrolase activity"/>
    <property type="evidence" value="ECO:0007669"/>
    <property type="project" value="UniProtKB-KW"/>
</dbReference>
<feature type="binding site" evidence="12">
    <location>
        <position position="603"/>
    </location>
    <ligand>
        <name>Zn(2+)</name>
        <dbReference type="ChEBI" id="CHEBI:29105"/>
        <label>1</label>
    </ligand>
</feature>
<dbReference type="PANTHER" id="PTHR30580">
    <property type="entry name" value="PRIMOSOMAL PROTEIN N"/>
    <property type="match status" value="1"/>
</dbReference>
<name>A0AAV3XE50_9CYAN</name>
<dbReference type="InterPro" id="IPR005259">
    <property type="entry name" value="PriA"/>
</dbReference>
<evidence type="ECO:0000256" key="11">
    <source>
        <dbReference type="ARBA" id="ARBA00048988"/>
    </source>
</evidence>
<evidence type="ECO:0000256" key="5">
    <source>
        <dbReference type="ARBA" id="ARBA00022801"/>
    </source>
</evidence>
<dbReference type="PANTHER" id="PTHR30580:SF0">
    <property type="entry name" value="PRIMOSOMAL PROTEIN N"/>
    <property type="match status" value="1"/>
</dbReference>
<dbReference type="GO" id="GO:0006310">
    <property type="term" value="P:DNA recombination"/>
    <property type="evidence" value="ECO:0007669"/>
    <property type="project" value="InterPro"/>
</dbReference>
<evidence type="ECO:0000259" key="14">
    <source>
        <dbReference type="PROSITE" id="PS51194"/>
    </source>
</evidence>
<protein>
    <recommendedName>
        <fullName evidence="12">Replication restart protein PriA</fullName>
    </recommendedName>
    <alternativeName>
        <fullName evidence="12">ATP-dependent DNA helicase PriA</fullName>
        <ecNumber evidence="12">5.6.2.4</ecNumber>
    </alternativeName>
    <alternativeName>
        <fullName evidence="12">DNA 3'-5' helicase PriA</fullName>
    </alternativeName>
</protein>
<feature type="domain" description="Helicase ATP-binding" evidence="13">
    <location>
        <begin position="351"/>
        <end position="518"/>
    </location>
</feature>
<dbReference type="CDD" id="cd17929">
    <property type="entry name" value="DEXHc_priA"/>
    <property type="match status" value="1"/>
</dbReference>
<evidence type="ECO:0000256" key="6">
    <source>
        <dbReference type="ARBA" id="ARBA00022806"/>
    </source>
</evidence>
<evidence type="ECO:0000256" key="8">
    <source>
        <dbReference type="ARBA" id="ARBA00022840"/>
    </source>
</evidence>
<sequence>MDGINSVVANRLKYNINLVNKSCMYTTHLSGNLPLVAEPGSSYETASSPSKWVEALVYCPGIGEDAQNGEDSRSMQLYTYSLPPEMEVQPGDILTVPFGTQVLRAIAIRIINQPPSNIAPEKIRDIDEVVSPGFLPSTYSTLLLRVASYYHAPLMTVIKATLPPGLLDKPQRRLRLNPDTIPTGAAAFLSLSARGILEVLQASKTSDCAWNYVKQQLEKQHRINRNGASRGLKELLKRRWVKSYLEIAPATKPKLRKAIALSANAYSSNVTLTSRQREILKFLSTQGGGEMWLDDFIKTYKTTLSTLETLAENGCVVIQEQEILRKLAEPEVGGHTDKVLTFQQAYALEIINNLAGYAQVLLHGVTGSGKTEVYLQAIAPILASGKSSLVLVPEIGLTPQLSDRFRARFGSKVCIYHSNLSKGERYDTWRQMLAGEPQVVIGTRSAVFAPLPHLGLIILDEEHDSSFKQDQPTPTYHARTVAQWRAELENCPLILGSATPSLETWVEVRERGSRGALEQRSRGELSNYQLPITHYLSLPERIQSRPLPPVEIVDMRQELREGNRSIFSRSLQDALQQLQEEQKQGILFIHRRGHSSFVSCRSCGYVMECPNCDVSLSYHYTYEGAPQLLRCHYCNFVIAHPKTCPECSSPYFKFFGSGTQRVEQELKKQFPQLRCIRFDSDTTRNKGSHRTLLTQFANGEADILLGTQMLTKGLDLPQVTLVGVVAADGLLHLSDYRASERAFQTLTQVAGRAGRGDDPGRAILQTYTPEHPVIQAAQHHAYEYFTRSELQQRAALNYPPYGRLILFRLSSLDEIEVENTALMLAAHLRPVDQNAASYEILGPAPASIMRVANRYRWQILIKFPPNIPLELPDLTELRNLCPDSVSLTIDVDPLNFM</sequence>
<evidence type="ECO:0000313" key="15">
    <source>
        <dbReference type="EMBL" id="GET38714.1"/>
    </source>
</evidence>
<dbReference type="GO" id="GO:0006270">
    <property type="term" value="P:DNA replication initiation"/>
    <property type="evidence" value="ECO:0007669"/>
    <property type="project" value="TreeGrafter"/>
</dbReference>
<keyword evidence="2 12" id="KW-0235">DNA replication</keyword>
<evidence type="ECO:0000256" key="1">
    <source>
        <dbReference type="ARBA" id="ARBA00022515"/>
    </source>
</evidence>
<evidence type="ECO:0000256" key="9">
    <source>
        <dbReference type="ARBA" id="ARBA00023125"/>
    </source>
</evidence>
<evidence type="ECO:0000256" key="12">
    <source>
        <dbReference type="HAMAP-Rule" id="MF_00983"/>
    </source>
</evidence>
<comment type="catalytic activity">
    <reaction evidence="11 12">
        <text>ATP + H2O = ADP + phosphate + H(+)</text>
        <dbReference type="Rhea" id="RHEA:13065"/>
        <dbReference type="ChEBI" id="CHEBI:15377"/>
        <dbReference type="ChEBI" id="CHEBI:15378"/>
        <dbReference type="ChEBI" id="CHEBI:30616"/>
        <dbReference type="ChEBI" id="CHEBI:43474"/>
        <dbReference type="ChEBI" id="CHEBI:456216"/>
        <dbReference type="EC" id="5.6.2.4"/>
    </reaction>
</comment>
<dbReference type="Pfam" id="PF17764">
    <property type="entry name" value="PriA_3primeBD"/>
    <property type="match status" value="1"/>
</dbReference>
<dbReference type="NCBIfam" id="TIGR00595">
    <property type="entry name" value="priA"/>
    <property type="match status" value="1"/>
</dbReference>
<evidence type="ECO:0000313" key="16">
    <source>
        <dbReference type="Proteomes" id="UP001050975"/>
    </source>
</evidence>
<organism evidence="15 16">
    <name type="scientific">Microseira wollei NIES-4236</name>
    <dbReference type="NCBI Taxonomy" id="2530354"/>
    <lineage>
        <taxon>Bacteria</taxon>
        <taxon>Bacillati</taxon>
        <taxon>Cyanobacteriota</taxon>
        <taxon>Cyanophyceae</taxon>
        <taxon>Oscillatoriophycideae</taxon>
        <taxon>Aerosakkonematales</taxon>
        <taxon>Aerosakkonemataceae</taxon>
        <taxon>Microseira</taxon>
    </lineage>
</organism>
<evidence type="ECO:0000256" key="2">
    <source>
        <dbReference type="ARBA" id="ARBA00022705"/>
    </source>
</evidence>
<dbReference type="GO" id="GO:0003677">
    <property type="term" value="F:DNA binding"/>
    <property type="evidence" value="ECO:0007669"/>
    <property type="project" value="UniProtKB-UniRule"/>
</dbReference>
<dbReference type="EC" id="5.6.2.4" evidence="12"/>
<evidence type="ECO:0000256" key="10">
    <source>
        <dbReference type="ARBA" id="ARBA00023235"/>
    </source>
</evidence>
<dbReference type="InterPro" id="IPR001650">
    <property type="entry name" value="Helicase_C-like"/>
</dbReference>
<proteinExistence type="inferred from homology"/>
<reference evidence="15" key="1">
    <citation type="submission" date="2019-10" db="EMBL/GenBank/DDBJ databases">
        <title>Draft genome sequece of Microseira wollei NIES-4236.</title>
        <authorList>
            <person name="Yamaguchi H."/>
            <person name="Suzuki S."/>
            <person name="Kawachi M."/>
        </authorList>
    </citation>
    <scope>NUCLEOTIDE SEQUENCE</scope>
    <source>
        <strain evidence="15">NIES-4236</strain>
    </source>
</reference>
<dbReference type="NCBIfam" id="NF004066">
    <property type="entry name" value="PRK05580.1-3"/>
    <property type="match status" value="1"/>
</dbReference>
<feature type="binding site" evidence="12">
    <location>
        <position position="600"/>
    </location>
    <ligand>
        <name>Zn(2+)</name>
        <dbReference type="ChEBI" id="CHEBI:29105"/>
        <label>1</label>
    </ligand>
</feature>
<evidence type="ECO:0000256" key="4">
    <source>
        <dbReference type="ARBA" id="ARBA00022741"/>
    </source>
</evidence>
<keyword evidence="7 12" id="KW-0862">Zinc</keyword>
<dbReference type="SMART" id="SM00487">
    <property type="entry name" value="DEXDc"/>
    <property type="match status" value="1"/>
</dbReference>
<dbReference type="SUPFAM" id="SSF52540">
    <property type="entry name" value="P-loop containing nucleoside triphosphate hydrolases"/>
    <property type="match status" value="1"/>
</dbReference>
<keyword evidence="6 12" id="KW-0347">Helicase</keyword>